<dbReference type="CDD" id="cd07936">
    <property type="entry name" value="SCAN"/>
    <property type="match status" value="1"/>
</dbReference>
<dbReference type="Pfam" id="PF00096">
    <property type="entry name" value="zf-C2H2"/>
    <property type="match status" value="8"/>
</dbReference>
<dbReference type="SMART" id="SM00355">
    <property type="entry name" value="ZnF_C2H2"/>
    <property type="match status" value="13"/>
</dbReference>
<dbReference type="RefSeq" id="XP_057390021.1">
    <property type="nucleotide sequence ID" value="XM_057534038.1"/>
</dbReference>
<feature type="region of interest" description="Disordered" evidence="13">
    <location>
        <begin position="1312"/>
        <end position="1337"/>
    </location>
</feature>
<evidence type="ECO:0000259" key="15">
    <source>
        <dbReference type="PROSITE" id="PS50804"/>
    </source>
</evidence>
<feature type="compositionally biased region" description="Basic and acidic residues" evidence="13">
    <location>
        <begin position="597"/>
        <end position="611"/>
    </location>
</feature>
<feature type="region of interest" description="Disordered" evidence="13">
    <location>
        <begin position="177"/>
        <end position="205"/>
    </location>
</feature>
<feature type="compositionally biased region" description="Basic residues" evidence="13">
    <location>
        <begin position="422"/>
        <end position="431"/>
    </location>
</feature>
<dbReference type="InterPro" id="IPR050752">
    <property type="entry name" value="C2H2-ZF_domain"/>
</dbReference>
<feature type="domain" description="C2H2-type" evidence="14">
    <location>
        <begin position="577"/>
        <end position="604"/>
    </location>
</feature>
<feature type="region of interest" description="Disordered" evidence="13">
    <location>
        <begin position="597"/>
        <end position="619"/>
    </location>
</feature>
<feature type="domain" description="C2H2-type" evidence="14">
    <location>
        <begin position="519"/>
        <end position="544"/>
    </location>
</feature>
<feature type="domain" description="C2H2-type" evidence="14">
    <location>
        <begin position="1396"/>
        <end position="1423"/>
    </location>
</feature>
<feature type="region of interest" description="Disordered" evidence="13">
    <location>
        <begin position="129"/>
        <end position="160"/>
    </location>
</feature>
<dbReference type="PROSITE" id="PS00028">
    <property type="entry name" value="ZINC_FINGER_C2H2_1"/>
    <property type="match status" value="12"/>
</dbReference>
<evidence type="ECO:0000259" key="14">
    <source>
        <dbReference type="PROSITE" id="PS50157"/>
    </source>
</evidence>
<dbReference type="Gene3D" id="3.30.160.60">
    <property type="entry name" value="Classic Zinc Finger"/>
    <property type="match status" value="12"/>
</dbReference>
<feature type="domain" description="C2H2-type" evidence="14">
    <location>
        <begin position="1565"/>
        <end position="1592"/>
    </location>
</feature>
<comment type="subcellular location">
    <subcellularLocation>
        <location evidence="1 12">Nucleus</location>
    </subcellularLocation>
</comment>
<evidence type="ECO:0000256" key="10">
    <source>
        <dbReference type="ARBA" id="ARBA00023242"/>
    </source>
</evidence>
<feature type="domain" description="C2H2-type" evidence="14">
    <location>
        <begin position="631"/>
        <end position="658"/>
    </location>
</feature>
<feature type="compositionally biased region" description="Polar residues" evidence="13">
    <location>
        <begin position="1055"/>
        <end position="1264"/>
    </location>
</feature>
<keyword evidence="6" id="KW-0862">Zinc</keyword>
<dbReference type="GeneID" id="103017624"/>
<keyword evidence="16" id="KW-1185">Reference proteome</keyword>
<dbReference type="Pfam" id="PF02023">
    <property type="entry name" value="SCAN"/>
    <property type="match status" value="1"/>
</dbReference>
<keyword evidence="9" id="KW-0804">Transcription</keyword>
<keyword evidence="8" id="KW-0238">DNA-binding</keyword>
<keyword evidence="5 11" id="KW-0863">Zinc-finger</keyword>
<gene>
    <name evidence="17 18 19" type="primary">PEG3</name>
</gene>
<feature type="domain" description="C2H2-type" evidence="14">
    <location>
        <begin position="1273"/>
        <end position="1300"/>
    </location>
</feature>
<evidence type="ECO:0000256" key="2">
    <source>
        <dbReference type="ARBA" id="ARBA00006991"/>
    </source>
</evidence>
<feature type="domain" description="C2H2-type" evidence="14">
    <location>
        <begin position="1340"/>
        <end position="1367"/>
    </location>
</feature>
<dbReference type="InterPro" id="IPR013087">
    <property type="entry name" value="Znf_C2H2_type"/>
</dbReference>
<keyword evidence="10 12" id="KW-0539">Nucleus</keyword>
<sequence>MLPPKYLSATKPKRSWAPNLCELDSDLSQEPDAAIGEAATDSEFFHQRFRNFLYVEFVGPRKTLLKLRNLCLDWLQPETRTKEEIIELLVLEQYLTILPEKIKPWVRAKKPENCEKLVTLLEDYKEMYEPEDDSSSDAHSEGSTSRKAAESPPPHAACCGGRDWAQDWDGDWERAREREQRRGRSRDLESRARWPYARSPRSRFQQRDLSLPLMEKVAFAKEREHKRRGSVMDYETRSQDAVSYQDVVALTEDRKPQNPVQDNMENYRKLLSLGVQLAEDDGHSHMTQGHSSRSKRSAYPSTSRGLKTMPETKKSAHRRGICEDESSHGVIMEKFIKDVSRNSKSGRAREPSDRLQRFPRRPDSAWKEVPFNKRESVIQERGHEGNAFGGGGFNLNSNLVSRKRVLERKRRYHFDTDGKGSAHGRRGGARKRPFERSEVRKAASGSSLSAPPVPQSQPFDFGATPYVCDECGRSFSVISGFVEHQITHTRENLYEYGESFLHSVAVSEVQKRQTGGKRFECKECGEPFSKSAALAEHRKAHARDCLARCKDEECEEPFMPSPTFSELQKIYGKDKFYECKVCKETFLHSSALIEHQKTHGRDDKDNERGEAFRPSPTLNDFQKMYGKEKMYECKVCGETFHHSASLKEHHKVHTRGNPFENKGKVCEETFIPGQSLKRRQKTYPAEKPYDFKDGGDAFRQNSDLIEHQKIHSRKNLFEGRGYEKSVIHSVSFPESQKSHTITRPPEDEEDEKAFTVSSNPDDSREALSCERNPYERPFIHSSAFPGAQKSHSKPRVIAEATVQSSGATEHRKVHAGESSSERKGYERSVIHSLAAFRPPRGRGGSELLGCDEQRECSAYRSDPRGQPQKTPARESPCAGGKNNAFKGSVVHGAPPTVPQDSLAGEGPSGWKKGGEPCVPKSDVREHQKARAKKKNIERGVYETSVIHALRFGEPQTFRPREKFYKCPECGESFVHSSDLTEHQKIHDRKTPSGSESYMRSVIRSLASADPQTSYAGQSAQMSRTEAPAQSSYVDQSVQTAYAGPPAETIYPEPPAQTSYAEPPAQTSYPEAPAQTSYAEAPAQTSYAEPPAQTSNPEAPAQTSYAEAPAQTSCPEAPAQTSYAEAPAQTSYAEPPAQTSNPEAPAQTSNPEAPAQTSYAEPPAQTSNPEAPAQTSYAEPPAQTSYPEAPAQTSYAEAPAQTSCPEAPAQTSYAEAPAQTSYAEPPAQTSNPEAPAQTSYAEAPAQTSYPEAPAQTSYAEPPAQTSYAEQPIHNECKECGECFATVEGLGIHQKIYAREKFHGGELFGDSVIQGVGLDGPRQEEPRQEGLDEPDEPEDTIYGCKDCGLGFVDRADLKDHQKVHGREYLIDSREYAHSVMHTYSVSEYQKDYIGEQLYECPACGESFVHSSFLFEHQKIHEQDQFYGHRRYDEPFMQPLVISPQRPRAPQKSPPAGTALQCQVCGRDFIHGSVLNEHMRVHAGDDLLEQGQGSTDAVSPGSAPTDLQRDQAKDKHYECKTCGESFLSQADLREHVRIHEKDEPYDYGATFVHTSFLTEPPKRDSPFYECKDCGKSFIHNTVLTKHQKLHLEEEEAAAAAQEVEANVLVPREVLRIQGSNVEAAEPEVEAAEPEVEAAEPNVEAAEPSGEAEGPEGEAAEPSGEAEQPSGEADEPDGAGIEDPEERAEEPEGDADEPDGAGVEDPEEEGDDQEIQVEEPYYDCRECGETFTSNSAYSEHLKTHARVIIFEAGSVYGESSRYTEHASTSSSDSGRADDKYFKCDVCGQVFTDRLSLARHQNTHTG</sequence>
<feature type="compositionally biased region" description="Basic and acidic residues" evidence="13">
    <location>
        <begin position="310"/>
        <end position="321"/>
    </location>
</feature>
<feature type="compositionally biased region" description="Basic and acidic residues" evidence="13">
    <location>
        <begin position="1319"/>
        <end position="1328"/>
    </location>
</feature>
<dbReference type="InterPro" id="IPR036236">
    <property type="entry name" value="Znf_C2H2_sf"/>
</dbReference>
<feature type="region of interest" description="Disordered" evidence="13">
    <location>
        <begin position="1008"/>
        <end position="1264"/>
    </location>
</feature>
<dbReference type="RefSeq" id="XP_057390020.1">
    <property type="nucleotide sequence ID" value="XM_057534037.1"/>
</dbReference>
<dbReference type="Pfam" id="PF13912">
    <property type="entry name" value="zf-C2H2_6"/>
    <property type="match status" value="3"/>
</dbReference>
<evidence type="ECO:0000313" key="19">
    <source>
        <dbReference type="RefSeq" id="XP_057390022.1"/>
    </source>
</evidence>
<dbReference type="PROSITE" id="PS50157">
    <property type="entry name" value="ZINC_FINGER_C2H2_2"/>
    <property type="match status" value="13"/>
</dbReference>
<feature type="compositionally biased region" description="Low complexity" evidence="13">
    <location>
        <begin position="1635"/>
        <end position="1648"/>
    </location>
</feature>
<dbReference type="PANTHER" id="PTHR24384:SF242">
    <property type="entry name" value="ZINC FINGER PROTEIN 628"/>
    <property type="match status" value="1"/>
</dbReference>
<dbReference type="SUPFAM" id="SSF47353">
    <property type="entry name" value="Retrovirus capsid dimerization domain-like"/>
    <property type="match status" value="1"/>
</dbReference>
<feature type="region of interest" description="Disordered" evidence="13">
    <location>
        <begin position="281"/>
        <end position="321"/>
    </location>
</feature>
<feature type="region of interest" description="Disordered" evidence="13">
    <location>
        <begin position="728"/>
        <end position="767"/>
    </location>
</feature>
<evidence type="ECO:0000256" key="9">
    <source>
        <dbReference type="ARBA" id="ARBA00023163"/>
    </source>
</evidence>
<keyword evidence="3" id="KW-0479">Metal-binding</keyword>
<feature type="region of interest" description="Disordered" evidence="13">
    <location>
        <begin position="1617"/>
        <end position="1713"/>
    </location>
</feature>
<feature type="region of interest" description="Disordered" evidence="13">
    <location>
        <begin position="858"/>
        <end position="925"/>
    </location>
</feature>
<feature type="region of interest" description="Disordered" evidence="13">
    <location>
        <begin position="341"/>
        <end position="361"/>
    </location>
</feature>
<feature type="compositionally biased region" description="Acidic residues" evidence="13">
    <location>
        <begin position="1668"/>
        <end position="1713"/>
    </location>
</feature>
<feature type="domain" description="C2H2-type" evidence="14">
    <location>
        <begin position="466"/>
        <end position="493"/>
    </location>
</feature>
<feature type="region of interest" description="Disordered" evidence="13">
    <location>
        <begin position="1487"/>
        <end position="1509"/>
    </location>
</feature>
<feature type="compositionally biased region" description="Polar residues" evidence="13">
    <location>
        <begin position="1009"/>
        <end position="1039"/>
    </location>
</feature>
<feature type="domain" description="C2H2-type" evidence="14">
    <location>
        <begin position="964"/>
        <end position="991"/>
    </location>
</feature>
<feature type="compositionally biased region" description="Basic and acidic residues" evidence="13">
    <location>
        <begin position="432"/>
        <end position="441"/>
    </location>
</feature>
<dbReference type="Gene3D" id="1.10.4020.10">
    <property type="entry name" value="DNA breaking-rejoining enzymes"/>
    <property type="match status" value="1"/>
</dbReference>
<evidence type="ECO:0000256" key="7">
    <source>
        <dbReference type="ARBA" id="ARBA00023015"/>
    </source>
</evidence>
<dbReference type="InterPro" id="IPR003309">
    <property type="entry name" value="SCAN_dom"/>
</dbReference>
<evidence type="ECO:0000256" key="11">
    <source>
        <dbReference type="PROSITE-ProRule" id="PRU00042"/>
    </source>
</evidence>
<feature type="region of interest" description="Disordered" evidence="13">
    <location>
        <begin position="779"/>
        <end position="826"/>
    </location>
</feature>
<accession>A0ABM3SJK1</accession>
<dbReference type="SMART" id="SM00431">
    <property type="entry name" value="SCAN"/>
    <property type="match status" value="1"/>
</dbReference>
<evidence type="ECO:0000256" key="1">
    <source>
        <dbReference type="ARBA" id="ARBA00004123"/>
    </source>
</evidence>
<dbReference type="PANTHER" id="PTHR24384">
    <property type="entry name" value="FINGER PUTATIVE TRANSCRIPTION FACTOR FAMILY-RELATED"/>
    <property type="match status" value="1"/>
</dbReference>
<evidence type="ECO:0000256" key="6">
    <source>
        <dbReference type="ARBA" id="ARBA00022833"/>
    </source>
</evidence>
<protein>
    <submittedName>
        <fullName evidence="17 18">Paternally-expressed gene 3 protein isoform X1</fullName>
    </submittedName>
</protein>
<evidence type="ECO:0000256" key="12">
    <source>
        <dbReference type="PROSITE-ProRule" id="PRU00187"/>
    </source>
</evidence>
<evidence type="ECO:0000313" key="16">
    <source>
        <dbReference type="Proteomes" id="UP001652580"/>
    </source>
</evidence>
<dbReference type="RefSeq" id="XP_057390022.1">
    <property type="nucleotide sequence ID" value="XM_057534039.1"/>
</dbReference>
<name>A0ABM3SJK1_BALAC</name>
<evidence type="ECO:0000256" key="13">
    <source>
        <dbReference type="SAM" id="MobiDB-lite"/>
    </source>
</evidence>
<evidence type="ECO:0000256" key="5">
    <source>
        <dbReference type="ARBA" id="ARBA00022771"/>
    </source>
</evidence>
<evidence type="ECO:0000256" key="3">
    <source>
        <dbReference type="ARBA" id="ARBA00022723"/>
    </source>
</evidence>
<evidence type="ECO:0000313" key="18">
    <source>
        <dbReference type="RefSeq" id="XP_057390021.1"/>
    </source>
</evidence>
<feature type="compositionally biased region" description="Basic and acidic residues" evidence="13">
    <location>
        <begin position="177"/>
        <end position="192"/>
    </location>
</feature>
<evidence type="ECO:0000256" key="8">
    <source>
        <dbReference type="ARBA" id="ARBA00023125"/>
    </source>
</evidence>
<feature type="region of interest" description="Disordered" evidence="13">
    <location>
        <begin position="410"/>
        <end position="456"/>
    </location>
</feature>
<reference evidence="17 18" key="1">
    <citation type="submission" date="2025-05" db="UniProtKB">
        <authorList>
            <consortium name="RefSeq"/>
        </authorList>
    </citation>
    <scope>IDENTIFICATION</scope>
</reference>
<evidence type="ECO:0000313" key="17">
    <source>
        <dbReference type="RefSeq" id="XP_057390020.1"/>
    </source>
</evidence>
<feature type="domain" description="C2H2-type" evidence="14">
    <location>
        <begin position="1718"/>
        <end position="1741"/>
    </location>
</feature>
<keyword evidence="4" id="KW-0677">Repeat</keyword>
<evidence type="ECO:0000256" key="4">
    <source>
        <dbReference type="ARBA" id="ARBA00022737"/>
    </source>
</evidence>
<dbReference type="InterPro" id="IPR038269">
    <property type="entry name" value="SCAN_sf"/>
</dbReference>
<feature type="domain" description="C2H2-type" evidence="14">
    <location>
        <begin position="1514"/>
        <end position="1541"/>
    </location>
</feature>
<feature type="domain" description="SCAN box" evidence="15">
    <location>
        <begin position="46"/>
        <end position="125"/>
    </location>
</feature>
<dbReference type="PROSITE" id="PS50804">
    <property type="entry name" value="SCAN_BOX"/>
    <property type="match status" value="1"/>
</dbReference>
<comment type="similarity">
    <text evidence="2">Belongs to the krueppel C2H2-type zinc-finger protein family.</text>
</comment>
<dbReference type="Proteomes" id="UP001652580">
    <property type="component" value="Chromosome 19"/>
</dbReference>
<feature type="compositionally biased region" description="Polar residues" evidence="13">
    <location>
        <begin position="732"/>
        <end position="741"/>
    </location>
</feature>
<feature type="domain" description="C2H2-type" evidence="14">
    <location>
        <begin position="1457"/>
        <end position="1484"/>
    </location>
</feature>
<feature type="domain" description="C2H2-type" evidence="14">
    <location>
        <begin position="1777"/>
        <end position="1801"/>
    </location>
</feature>
<keyword evidence="7" id="KW-0805">Transcription regulation</keyword>
<organism evidence="16 18">
    <name type="scientific">Balaenoptera acutorostrata</name>
    <name type="common">Common minke whale</name>
    <name type="synonym">Balaena rostrata</name>
    <dbReference type="NCBI Taxonomy" id="9767"/>
    <lineage>
        <taxon>Eukaryota</taxon>
        <taxon>Metazoa</taxon>
        <taxon>Chordata</taxon>
        <taxon>Craniata</taxon>
        <taxon>Vertebrata</taxon>
        <taxon>Euteleostomi</taxon>
        <taxon>Mammalia</taxon>
        <taxon>Eutheria</taxon>
        <taxon>Laurasiatheria</taxon>
        <taxon>Artiodactyla</taxon>
        <taxon>Whippomorpha</taxon>
        <taxon>Cetacea</taxon>
        <taxon>Mysticeti</taxon>
        <taxon>Balaenopteridae</taxon>
        <taxon>Balaenoptera</taxon>
    </lineage>
</organism>
<proteinExistence type="inferred from homology"/>
<dbReference type="SUPFAM" id="SSF57667">
    <property type="entry name" value="beta-beta-alpha zinc fingers"/>
    <property type="match status" value="8"/>
</dbReference>
<feature type="compositionally biased region" description="Acidic residues" evidence="13">
    <location>
        <begin position="1621"/>
        <end position="1634"/>
    </location>
</feature>